<accession>A0A1Y2LQT7</accession>
<dbReference type="EMBL" id="KZ107852">
    <property type="protein sequence ID" value="OSS46195.1"/>
    <property type="molecule type" value="Genomic_DNA"/>
</dbReference>
<protein>
    <submittedName>
        <fullName evidence="2">Uncharacterized protein</fullName>
    </submittedName>
</protein>
<name>A0A1Y2LQT7_EPING</name>
<dbReference type="Proteomes" id="UP000193240">
    <property type="component" value="Unassembled WGS sequence"/>
</dbReference>
<gene>
    <name evidence="2" type="ORF">B5807_08111</name>
</gene>
<proteinExistence type="predicted"/>
<dbReference type="InParanoid" id="A0A1Y2LQT7"/>
<reference evidence="2 3" key="1">
    <citation type="journal article" date="2017" name="Genome Announc.">
        <title>Genome sequence of the saprophytic ascomycete Epicoccum nigrum ICMP 19927 strain isolated from New Zealand.</title>
        <authorList>
            <person name="Fokin M."/>
            <person name="Fleetwood D."/>
            <person name="Weir B.S."/>
            <person name="Villas-Boas S.G."/>
        </authorList>
    </citation>
    <scope>NUCLEOTIDE SEQUENCE [LARGE SCALE GENOMIC DNA]</scope>
    <source>
        <strain evidence="2 3">ICMP 19927</strain>
    </source>
</reference>
<organism evidence="2 3">
    <name type="scientific">Epicoccum nigrum</name>
    <name type="common">Soil fungus</name>
    <name type="synonym">Epicoccum purpurascens</name>
    <dbReference type="NCBI Taxonomy" id="105696"/>
    <lineage>
        <taxon>Eukaryota</taxon>
        <taxon>Fungi</taxon>
        <taxon>Dikarya</taxon>
        <taxon>Ascomycota</taxon>
        <taxon>Pezizomycotina</taxon>
        <taxon>Dothideomycetes</taxon>
        <taxon>Pleosporomycetidae</taxon>
        <taxon>Pleosporales</taxon>
        <taxon>Pleosporineae</taxon>
        <taxon>Didymellaceae</taxon>
        <taxon>Epicoccum</taxon>
    </lineage>
</organism>
<evidence type="ECO:0000313" key="2">
    <source>
        <dbReference type="EMBL" id="OSS46195.1"/>
    </source>
</evidence>
<feature type="region of interest" description="Disordered" evidence="1">
    <location>
        <begin position="1"/>
        <end position="73"/>
    </location>
</feature>
<feature type="compositionally biased region" description="Polar residues" evidence="1">
    <location>
        <begin position="20"/>
        <end position="39"/>
    </location>
</feature>
<evidence type="ECO:0000256" key="1">
    <source>
        <dbReference type="SAM" id="MobiDB-lite"/>
    </source>
</evidence>
<dbReference type="AlphaFoldDB" id="A0A1Y2LQT7"/>
<feature type="compositionally biased region" description="Polar residues" evidence="1">
    <location>
        <begin position="1"/>
        <end position="10"/>
    </location>
</feature>
<evidence type="ECO:0000313" key="3">
    <source>
        <dbReference type="Proteomes" id="UP000193240"/>
    </source>
</evidence>
<keyword evidence="3" id="KW-1185">Reference proteome</keyword>
<sequence>MSSCTSSHYQTKGAYAQRPSVKSATISSNYAQSTHSSHSYGGRPQTVVIVHKPSGPIYDPNTSTSAGDSGYYR</sequence>